<dbReference type="InterPro" id="IPR026444">
    <property type="entry name" value="Secre_tail"/>
</dbReference>
<dbReference type="STRING" id="880071.Fleli_4010"/>
<proteinExistence type="predicted"/>
<evidence type="ECO:0000313" key="1">
    <source>
        <dbReference type="EMBL" id="AFM06310.1"/>
    </source>
</evidence>
<protein>
    <recommendedName>
        <fullName evidence="3">Secretion system C-terminal sorting domain-containing protein</fullName>
    </recommendedName>
</protein>
<keyword evidence="2" id="KW-1185">Reference proteome</keyword>
<dbReference type="HOGENOM" id="CLU_349090_0_0_10"/>
<dbReference type="Proteomes" id="UP000006054">
    <property type="component" value="Chromosome"/>
</dbReference>
<gene>
    <name evidence="1" type="ordered locus">Fleli_4010</name>
</gene>
<organism evidence="1 2">
    <name type="scientific">Bernardetia litoralis (strain ATCC 23117 / DSM 6794 / NBRC 15988 / NCIMB 1366 / Fx l1 / Sio-4)</name>
    <name type="common">Flexibacter litoralis</name>
    <dbReference type="NCBI Taxonomy" id="880071"/>
    <lineage>
        <taxon>Bacteria</taxon>
        <taxon>Pseudomonadati</taxon>
        <taxon>Bacteroidota</taxon>
        <taxon>Cytophagia</taxon>
        <taxon>Cytophagales</taxon>
        <taxon>Bernardetiaceae</taxon>
        <taxon>Bernardetia</taxon>
    </lineage>
</organism>
<name>I4AQS5_BERLS</name>
<dbReference type="EMBL" id="CP003345">
    <property type="protein sequence ID" value="AFM06310.1"/>
    <property type="molecule type" value="Genomic_DNA"/>
</dbReference>
<dbReference type="NCBIfam" id="TIGR04183">
    <property type="entry name" value="Por_Secre_tail"/>
    <property type="match status" value="1"/>
</dbReference>
<evidence type="ECO:0000313" key="2">
    <source>
        <dbReference type="Proteomes" id="UP000006054"/>
    </source>
</evidence>
<dbReference type="KEGG" id="fli:Fleli_4010"/>
<dbReference type="eggNOG" id="COG2152">
    <property type="taxonomic scope" value="Bacteria"/>
</dbReference>
<reference evidence="2" key="1">
    <citation type="submission" date="2012-06" db="EMBL/GenBank/DDBJ databases">
        <title>The complete genome of Flexibacter litoralis DSM 6794.</title>
        <authorList>
            <person name="Lucas S."/>
            <person name="Copeland A."/>
            <person name="Lapidus A."/>
            <person name="Glavina del Rio T."/>
            <person name="Dalin E."/>
            <person name="Tice H."/>
            <person name="Bruce D."/>
            <person name="Goodwin L."/>
            <person name="Pitluck S."/>
            <person name="Peters L."/>
            <person name="Ovchinnikova G."/>
            <person name="Lu M."/>
            <person name="Kyrpides N."/>
            <person name="Mavromatis K."/>
            <person name="Ivanova N."/>
            <person name="Brettin T."/>
            <person name="Detter J.C."/>
            <person name="Han C."/>
            <person name="Larimer F."/>
            <person name="Land M."/>
            <person name="Hauser L."/>
            <person name="Markowitz V."/>
            <person name="Cheng J.-F."/>
            <person name="Hugenholtz P."/>
            <person name="Woyke T."/>
            <person name="Wu D."/>
            <person name="Spring S."/>
            <person name="Lang E."/>
            <person name="Kopitz M."/>
            <person name="Brambilla E."/>
            <person name="Klenk H.-P."/>
            <person name="Eisen J.A."/>
        </authorList>
    </citation>
    <scope>NUCLEOTIDE SEQUENCE [LARGE SCALE GENOMIC DNA]</scope>
    <source>
        <strain evidence="2">ATCC 23117 / DSM 6794 / NBRC 15988 / NCIMB 1366 / Sio-4</strain>
    </source>
</reference>
<sequence length="807" mass="89332" precursor="true">MTFPYSFLQRNEFKPTMKKITLLILPLLFLFSFFSFGEGTKQLMPIGDVGSVQAPFTQSNRVSIQIWDNNLPSRNSFTYGAPADKRLYVHAEVGETVHYGFQRENSDLHYRIGYYATLADSISNTPTYIVASGLVPNTGAGYIANYARAVAGPVTLVGPTGYPSLFFIAPRSTDYWIEFNRSIGPAPSTPAKRIIRYIDVTVFSPTASNRDPVTGIVLGRLFSPSWDLQCNDGGNPFLGTMFPYTPDRITLGIDFNGIRPFGFTINMNSFGTRNTGNSATDRLSRGGNESLPQYPIFLNNPDSLVYPTGRIPDLTISDVEARDCGDYVVRVEINAAGFVEALLDLHPFGAPDGQYTPGTRDVLLSAPGGGFVPAPTPPAITSIVYIPWDGLDGLGVAVPQGENVNFIAYVQSGLTHLPLFDVENHTGGFRVSLERPTYDIGGSAVADPALFWDDQTILGDTRELNGAVSPAHTWTNENNDTRNTWFYIRRVEQQSSFIMDRLDFGIVDNGASGVCTVGQDNEFDEITFDVTINPNKYEAYELNYSTIINNSPTYSLALINVDSSGVTIFDADGLPRRTIYVTYEVIPNSETNELDFDFQVTGSQIPDCPTDVSEQTTIFCDDILLPITLLDFTVRHYSDNSVLIDWQTVSEKDNKGFYVQRSINGTDFENLTFVLGKGTTNSPSSYEFIDEEYWTGTAYYRLAQLDNNGKINLTKAIKIERNFTSLTLYPNPNRAGGKLNLRGITDISSIQNLQVISITGQQVLVNPILKTTFDGIAIDLPQKMAKGVYIIQFVTEFGMQNYKFVVE</sequence>
<dbReference type="AlphaFoldDB" id="I4AQS5"/>
<evidence type="ECO:0008006" key="3">
    <source>
        <dbReference type="Google" id="ProtNLM"/>
    </source>
</evidence>
<dbReference type="eggNOG" id="COG4733">
    <property type="taxonomic scope" value="Bacteria"/>
</dbReference>
<accession>I4AQS5</accession>